<evidence type="ECO:0000313" key="5">
    <source>
        <dbReference type="Proteomes" id="UP001175226"/>
    </source>
</evidence>
<evidence type="ECO:0000256" key="2">
    <source>
        <dbReference type="SAM" id="MobiDB-lite"/>
    </source>
</evidence>
<feature type="compositionally biased region" description="Pro residues" evidence="2">
    <location>
        <begin position="132"/>
        <end position="141"/>
    </location>
</feature>
<comment type="similarity">
    <text evidence="1">Belongs to the small heat shock protein (HSP20) family.</text>
</comment>
<evidence type="ECO:0000256" key="1">
    <source>
        <dbReference type="PROSITE-ProRule" id="PRU00285"/>
    </source>
</evidence>
<dbReference type="Gene3D" id="2.60.40.790">
    <property type="match status" value="1"/>
</dbReference>
<feature type="compositionally biased region" description="Pro residues" evidence="2">
    <location>
        <begin position="152"/>
        <end position="162"/>
    </location>
</feature>
<dbReference type="Proteomes" id="UP001175226">
    <property type="component" value="Unassembled WGS sequence"/>
</dbReference>
<feature type="compositionally biased region" description="Low complexity" evidence="2">
    <location>
        <begin position="163"/>
        <end position="177"/>
    </location>
</feature>
<feature type="compositionally biased region" description="Polar residues" evidence="2">
    <location>
        <begin position="54"/>
        <end position="70"/>
    </location>
</feature>
<dbReference type="CDD" id="cd06464">
    <property type="entry name" value="ACD_sHsps-like"/>
    <property type="match status" value="1"/>
</dbReference>
<accession>A0AA39JW02</accession>
<protein>
    <recommendedName>
        <fullName evidence="3">SHSP domain-containing protein</fullName>
    </recommendedName>
</protein>
<dbReference type="PROSITE" id="PS01031">
    <property type="entry name" value="SHSP"/>
    <property type="match status" value="1"/>
</dbReference>
<sequence length="388" mass="42116">MSTSPPPSVLTKQRPRHPPRNSSFSRRHASFDTPREVPLPSVDPPAYSEEQVESDWTNITTTSGASTGQQILPFPRPYSLPSQSSPASPILAAAAPSQIDRTSSASLPIPPQIPFHTLPKAAPVTEEDENPGPLPTPPLPEPQSQTQRPTSLPVPTPIPRPPSISRTRPSSSASSDSYPPPEPPTILPSQQPPAHSEPSLAPHEPFLSNAPPPPDSWIEVETSPQEYRLNVCLPGFKRDGITLATKRRRILHVVADSWDAGGGHFERRISFGYDADLVQVRAEFDGEMLRVIVPRRAPGSGAIWSSLIRRHGDRGICASSSYISGTLIARFPATRSGVNVIPEFSQLQTRVDHMTASSGTVNTLFFSLLAQRSSTSVDSFRGEWASQI</sequence>
<proteinExistence type="inferred from homology"/>
<name>A0AA39JW02_9AGAR</name>
<feature type="domain" description="SHSP" evidence="3">
    <location>
        <begin position="209"/>
        <end position="311"/>
    </location>
</feature>
<dbReference type="AlphaFoldDB" id="A0AA39JW02"/>
<dbReference type="InterPro" id="IPR008978">
    <property type="entry name" value="HSP20-like_chaperone"/>
</dbReference>
<evidence type="ECO:0000313" key="4">
    <source>
        <dbReference type="EMBL" id="KAK0448860.1"/>
    </source>
</evidence>
<organism evidence="4 5">
    <name type="scientific">Armillaria borealis</name>
    <dbReference type="NCBI Taxonomy" id="47425"/>
    <lineage>
        <taxon>Eukaryota</taxon>
        <taxon>Fungi</taxon>
        <taxon>Dikarya</taxon>
        <taxon>Basidiomycota</taxon>
        <taxon>Agaricomycotina</taxon>
        <taxon>Agaricomycetes</taxon>
        <taxon>Agaricomycetidae</taxon>
        <taxon>Agaricales</taxon>
        <taxon>Marasmiineae</taxon>
        <taxon>Physalacriaceae</taxon>
        <taxon>Armillaria</taxon>
    </lineage>
</organism>
<dbReference type="InterPro" id="IPR002068">
    <property type="entry name" value="A-crystallin/Hsp20_dom"/>
</dbReference>
<feature type="compositionally biased region" description="Low complexity" evidence="2">
    <location>
        <begin position="79"/>
        <end position="99"/>
    </location>
</feature>
<dbReference type="EMBL" id="JAUEPT010000009">
    <property type="protein sequence ID" value="KAK0448860.1"/>
    <property type="molecule type" value="Genomic_DNA"/>
</dbReference>
<keyword evidence="5" id="KW-1185">Reference proteome</keyword>
<dbReference type="PRINTS" id="PR01217">
    <property type="entry name" value="PRICHEXTENSN"/>
</dbReference>
<reference evidence="4" key="1">
    <citation type="submission" date="2023-06" db="EMBL/GenBank/DDBJ databases">
        <authorList>
            <consortium name="Lawrence Berkeley National Laboratory"/>
            <person name="Ahrendt S."/>
            <person name="Sahu N."/>
            <person name="Indic B."/>
            <person name="Wong-Bajracharya J."/>
            <person name="Merenyi Z."/>
            <person name="Ke H.-M."/>
            <person name="Monk M."/>
            <person name="Kocsube S."/>
            <person name="Drula E."/>
            <person name="Lipzen A."/>
            <person name="Balint B."/>
            <person name="Henrissat B."/>
            <person name="Andreopoulos B."/>
            <person name="Martin F.M."/>
            <person name="Harder C.B."/>
            <person name="Rigling D."/>
            <person name="Ford K.L."/>
            <person name="Foster G.D."/>
            <person name="Pangilinan J."/>
            <person name="Papanicolaou A."/>
            <person name="Barry K."/>
            <person name="LaButti K."/>
            <person name="Viragh M."/>
            <person name="Koriabine M."/>
            <person name="Yan M."/>
            <person name="Riley R."/>
            <person name="Champramary S."/>
            <person name="Plett K.L."/>
            <person name="Tsai I.J."/>
            <person name="Slot J."/>
            <person name="Sipos G."/>
            <person name="Plett J."/>
            <person name="Nagy L.G."/>
            <person name="Grigoriev I.V."/>
        </authorList>
    </citation>
    <scope>NUCLEOTIDE SEQUENCE</scope>
    <source>
        <strain evidence="4">FPL87.14</strain>
    </source>
</reference>
<comment type="caution">
    <text evidence="4">The sequence shown here is derived from an EMBL/GenBank/DDBJ whole genome shotgun (WGS) entry which is preliminary data.</text>
</comment>
<feature type="region of interest" description="Disordered" evidence="2">
    <location>
        <begin position="1"/>
        <end position="219"/>
    </location>
</feature>
<gene>
    <name evidence="4" type="ORF">EV421DRAFT_1733098</name>
</gene>
<dbReference type="SUPFAM" id="SSF49764">
    <property type="entry name" value="HSP20-like chaperones"/>
    <property type="match status" value="1"/>
</dbReference>
<evidence type="ECO:0000259" key="3">
    <source>
        <dbReference type="PROSITE" id="PS01031"/>
    </source>
</evidence>